<feature type="domain" description="Methyltransferase type 11" evidence="1">
    <location>
        <begin position="57"/>
        <end position="147"/>
    </location>
</feature>
<dbReference type="InterPro" id="IPR013216">
    <property type="entry name" value="Methyltransf_11"/>
</dbReference>
<protein>
    <submittedName>
        <fullName evidence="2">Methyltransferase family protein</fullName>
    </submittedName>
</protein>
<name>A0A4R6UUN0_9ACTN</name>
<reference evidence="2 3" key="1">
    <citation type="submission" date="2019-03" db="EMBL/GenBank/DDBJ databases">
        <title>Genomic Encyclopedia of Type Strains, Phase IV (KMG-IV): sequencing the most valuable type-strain genomes for metagenomic binning, comparative biology and taxonomic classification.</title>
        <authorList>
            <person name="Goeker M."/>
        </authorList>
    </citation>
    <scope>NUCLEOTIDE SEQUENCE [LARGE SCALE GENOMIC DNA]</scope>
    <source>
        <strain evidence="2 3">DSM 46770</strain>
    </source>
</reference>
<dbReference type="InterPro" id="IPR029063">
    <property type="entry name" value="SAM-dependent_MTases_sf"/>
</dbReference>
<dbReference type="InterPro" id="IPR050508">
    <property type="entry name" value="Methyltransf_Superfamily"/>
</dbReference>
<organism evidence="2 3">
    <name type="scientific">Actinorugispora endophytica</name>
    <dbReference type="NCBI Taxonomy" id="1605990"/>
    <lineage>
        <taxon>Bacteria</taxon>
        <taxon>Bacillati</taxon>
        <taxon>Actinomycetota</taxon>
        <taxon>Actinomycetes</taxon>
        <taxon>Streptosporangiales</taxon>
        <taxon>Nocardiopsidaceae</taxon>
        <taxon>Actinorugispora</taxon>
    </lineage>
</organism>
<keyword evidence="2" id="KW-0808">Transferase</keyword>
<dbReference type="RefSeq" id="WP_133742970.1">
    <property type="nucleotide sequence ID" value="NZ_SNYN01000022.1"/>
</dbReference>
<keyword evidence="2" id="KW-0489">Methyltransferase</keyword>
<dbReference type="PANTHER" id="PTHR42912:SF93">
    <property type="entry name" value="N6-ADENOSINE-METHYLTRANSFERASE TMT1A"/>
    <property type="match status" value="1"/>
</dbReference>
<dbReference type="AlphaFoldDB" id="A0A4R6UUN0"/>
<dbReference type="PANTHER" id="PTHR42912">
    <property type="entry name" value="METHYLTRANSFERASE"/>
    <property type="match status" value="1"/>
</dbReference>
<evidence type="ECO:0000259" key="1">
    <source>
        <dbReference type="Pfam" id="PF08241"/>
    </source>
</evidence>
<comment type="caution">
    <text evidence="2">The sequence shown here is derived from an EMBL/GenBank/DDBJ whole genome shotgun (WGS) entry which is preliminary data.</text>
</comment>
<sequence length="234" mass="25312">MVRFADFDTRGYPMVDVRTGYGQWVTTYERTVEDVMDLALLEELAVPSWGSVRRAADLGCGTGRTGAWLRGKGVASVDGVDLTPEMLAVARSRGAHDLLVEADVAATGLDGGGYDLVASSLVDEHLADLRPLYGEAWRLAAPGALFVLVVFHPHFIMASGMPTHFTSGSGESIAITTHVHLISEHVTAGIGAGWTLAEMREGVVDERWLEVKPKWEGYRGHPVSAAMVWRRPGL</sequence>
<dbReference type="CDD" id="cd02440">
    <property type="entry name" value="AdoMet_MTases"/>
    <property type="match status" value="1"/>
</dbReference>
<dbReference type="OrthoDB" id="189743at2"/>
<keyword evidence="3" id="KW-1185">Reference proteome</keyword>
<proteinExistence type="predicted"/>
<evidence type="ECO:0000313" key="3">
    <source>
        <dbReference type="Proteomes" id="UP000295281"/>
    </source>
</evidence>
<dbReference type="GO" id="GO:0032259">
    <property type="term" value="P:methylation"/>
    <property type="evidence" value="ECO:0007669"/>
    <property type="project" value="UniProtKB-KW"/>
</dbReference>
<dbReference type="Pfam" id="PF08241">
    <property type="entry name" value="Methyltransf_11"/>
    <property type="match status" value="1"/>
</dbReference>
<accession>A0A4R6UUN0</accession>
<dbReference type="EMBL" id="SNYN01000022">
    <property type="protein sequence ID" value="TDQ47194.1"/>
    <property type="molecule type" value="Genomic_DNA"/>
</dbReference>
<gene>
    <name evidence="2" type="ORF">EV190_12213</name>
</gene>
<dbReference type="Proteomes" id="UP000295281">
    <property type="component" value="Unassembled WGS sequence"/>
</dbReference>
<evidence type="ECO:0000313" key="2">
    <source>
        <dbReference type="EMBL" id="TDQ47194.1"/>
    </source>
</evidence>
<dbReference type="Gene3D" id="3.40.50.150">
    <property type="entry name" value="Vaccinia Virus protein VP39"/>
    <property type="match status" value="1"/>
</dbReference>
<dbReference type="SUPFAM" id="SSF53335">
    <property type="entry name" value="S-adenosyl-L-methionine-dependent methyltransferases"/>
    <property type="match status" value="1"/>
</dbReference>
<dbReference type="GO" id="GO:0008757">
    <property type="term" value="F:S-adenosylmethionine-dependent methyltransferase activity"/>
    <property type="evidence" value="ECO:0007669"/>
    <property type="project" value="InterPro"/>
</dbReference>